<dbReference type="SUPFAM" id="SSF53474">
    <property type="entry name" value="alpha/beta-Hydrolases"/>
    <property type="match status" value="1"/>
</dbReference>
<dbReference type="Pfam" id="PF00561">
    <property type="entry name" value="Abhydrolase_1"/>
    <property type="match status" value="1"/>
</dbReference>
<comment type="caution">
    <text evidence="2">The sequence shown here is derived from an EMBL/GenBank/DDBJ whole genome shotgun (WGS) entry which is preliminary data.</text>
</comment>
<dbReference type="BioCyc" id="LINT1193029:G11R4-510-MONOMER"/>
<dbReference type="PRINTS" id="PR00111">
    <property type="entry name" value="ABHYDROLASE"/>
</dbReference>
<evidence type="ECO:0000313" key="2">
    <source>
        <dbReference type="EMBL" id="EMP07918.1"/>
    </source>
</evidence>
<protein>
    <submittedName>
        <fullName evidence="2">Alpha/beta hydrolase family protein</fullName>
    </submittedName>
</protein>
<dbReference type="GO" id="GO:0016787">
    <property type="term" value="F:hydrolase activity"/>
    <property type="evidence" value="ECO:0007669"/>
    <property type="project" value="UniProtKB-KW"/>
</dbReference>
<gene>
    <name evidence="2" type="ORF">LEP1GSC124_5268</name>
</gene>
<dbReference type="PANTHER" id="PTHR42886:SF29">
    <property type="entry name" value="PUMMELIG, ISOFORM A"/>
    <property type="match status" value="1"/>
</dbReference>
<dbReference type="EMBL" id="AKWN02000175">
    <property type="protein sequence ID" value="EMP07918.1"/>
    <property type="molecule type" value="Genomic_DNA"/>
</dbReference>
<dbReference type="Gene3D" id="3.40.50.1820">
    <property type="entry name" value="alpha/beta hydrolase"/>
    <property type="match status" value="1"/>
</dbReference>
<name>M6ZN73_LEPIR</name>
<keyword evidence="2" id="KW-0378">Hydrolase</keyword>
<evidence type="ECO:0000259" key="1">
    <source>
        <dbReference type="Pfam" id="PF00561"/>
    </source>
</evidence>
<organism evidence="2 3">
    <name type="scientific">Leptospira interrogans serovar Pyrogenes str. 200701872</name>
    <dbReference type="NCBI Taxonomy" id="1193029"/>
    <lineage>
        <taxon>Bacteria</taxon>
        <taxon>Pseudomonadati</taxon>
        <taxon>Spirochaetota</taxon>
        <taxon>Spirochaetia</taxon>
        <taxon>Leptospirales</taxon>
        <taxon>Leptospiraceae</taxon>
        <taxon>Leptospira</taxon>
    </lineage>
</organism>
<evidence type="ECO:0000313" key="3">
    <source>
        <dbReference type="Proteomes" id="UP000012117"/>
    </source>
</evidence>
<dbReference type="Proteomes" id="UP000012117">
    <property type="component" value="Unassembled WGS sequence"/>
</dbReference>
<reference evidence="2 3" key="1">
    <citation type="submission" date="2013-01" db="EMBL/GenBank/DDBJ databases">
        <authorList>
            <person name="Harkins D.M."/>
            <person name="Durkin A.S."/>
            <person name="Brinkac L.M."/>
            <person name="Haft D.H."/>
            <person name="Selengut J.D."/>
            <person name="Sanka R."/>
            <person name="DePew J."/>
            <person name="Purushe J."/>
            <person name="Picardeau M."/>
            <person name="Werts C."/>
            <person name="Goarant C."/>
            <person name="Vinetz J.M."/>
            <person name="Sutton G.G."/>
            <person name="Nierman W.C."/>
            <person name="Fouts D.E."/>
        </authorList>
    </citation>
    <scope>NUCLEOTIDE SEQUENCE [LARGE SCALE GENOMIC DNA]</scope>
    <source>
        <strain evidence="2 3">200701872</strain>
    </source>
</reference>
<dbReference type="InterPro" id="IPR029058">
    <property type="entry name" value="AB_hydrolase_fold"/>
</dbReference>
<sequence length="264" mass="30735">MKRFYKNPNLVYKFNFIFRSYRGSQYVFQICFFLFLFLGSYCSIPEDFKKKPKESLILLKNSGINFKEFNFTVEGKQVYGVASGCNLKNQNILIFIHGSPGGWQNYYWYLGNKTLNKKFCIFAMDRPGFGNSNPNEVIPNVEKQAFILGKTIQFFLNQFPLDKNTKIILVGHSYGAPIAARISIVFSYKIRTLVLLAAPLSSKEEEIRWYNQIADWTWVKNLLPLSLKNSNDEMFPLKSQLESLEKFWKLIPCKIILIHGKKIL</sequence>
<proteinExistence type="predicted"/>
<dbReference type="AlphaFoldDB" id="M6ZN73"/>
<accession>M6ZN73</accession>
<feature type="domain" description="AB hydrolase-1" evidence="1">
    <location>
        <begin position="92"/>
        <end position="235"/>
    </location>
</feature>
<dbReference type="InterPro" id="IPR000073">
    <property type="entry name" value="AB_hydrolase_1"/>
</dbReference>
<dbReference type="PANTHER" id="PTHR42886">
    <property type="entry name" value="RE40534P-RELATED"/>
    <property type="match status" value="1"/>
</dbReference>